<feature type="region of interest" description="Disordered" evidence="1">
    <location>
        <begin position="45"/>
        <end position="70"/>
    </location>
</feature>
<evidence type="ECO:0000313" key="3">
    <source>
        <dbReference type="EMBL" id="SMP60982.1"/>
    </source>
</evidence>
<name>A0ABY1Q664_9BACT</name>
<evidence type="ECO:0000256" key="2">
    <source>
        <dbReference type="SAM" id="Phobius"/>
    </source>
</evidence>
<proteinExistence type="predicted"/>
<keyword evidence="2" id="KW-0812">Transmembrane</keyword>
<keyword evidence="2" id="KW-0472">Membrane</keyword>
<organism evidence="3 4">
    <name type="scientific">Neorhodopirellula lusitana</name>
    <dbReference type="NCBI Taxonomy" id="445327"/>
    <lineage>
        <taxon>Bacteria</taxon>
        <taxon>Pseudomonadati</taxon>
        <taxon>Planctomycetota</taxon>
        <taxon>Planctomycetia</taxon>
        <taxon>Pirellulales</taxon>
        <taxon>Pirellulaceae</taxon>
        <taxon>Neorhodopirellula</taxon>
    </lineage>
</organism>
<sequence length="70" mass="7608">MTNTLIFIWIVVLMLAFSSVAALIWAVASGQLGEFQKGATSIFDDDEPIGEITDSFPSNHPQEPKASSHE</sequence>
<accession>A0ABY1Q664</accession>
<keyword evidence="4" id="KW-1185">Reference proteome</keyword>
<evidence type="ECO:0000313" key="4">
    <source>
        <dbReference type="Proteomes" id="UP001158067"/>
    </source>
</evidence>
<comment type="caution">
    <text evidence="3">The sequence shown here is derived from an EMBL/GenBank/DDBJ whole genome shotgun (WGS) entry which is preliminary data.</text>
</comment>
<reference evidence="3 4" key="1">
    <citation type="submission" date="2017-05" db="EMBL/GenBank/DDBJ databases">
        <authorList>
            <person name="Varghese N."/>
            <person name="Submissions S."/>
        </authorList>
    </citation>
    <scope>NUCLEOTIDE SEQUENCE [LARGE SCALE GENOMIC DNA]</scope>
    <source>
        <strain evidence="3 4">DSM 25457</strain>
    </source>
</reference>
<gene>
    <name evidence="3" type="ORF">SAMN06265222_10733</name>
</gene>
<feature type="transmembrane region" description="Helical" evidence="2">
    <location>
        <begin position="6"/>
        <end position="28"/>
    </location>
</feature>
<evidence type="ECO:0000256" key="1">
    <source>
        <dbReference type="SAM" id="MobiDB-lite"/>
    </source>
</evidence>
<keyword evidence="2" id="KW-1133">Transmembrane helix</keyword>
<dbReference type="Proteomes" id="UP001158067">
    <property type="component" value="Unassembled WGS sequence"/>
</dbReference>
<dbReference type="RefSeq" id="WP_283433117.1">
    <property type="nucleotide sequence ID" value="NZ_FXUG01000007.1"/>
</dbReference>
<protein>
    <submittedName>
        <fullName evidence="3">Cytochrome oxidase maturation protein, cbb3-type</fullName>
    </submittedName>
</protein>
<dbReference type="EMBL" id="FXUG01000007">
    <property type="protein sequence ID" value="SMP60982.1"/>
    <property type="molecule type" value="Genomic_DNA"/>
</dbReference>